<organism evidence="6">
    <name type="scientific">Aphanomyces stellatus</name>
    <dbReference type="NCBI Taxonomy" id="120398"/>
    <lineage>
        <taxon>Eukaryota</taxon>
        <taxon>Sar</taxon>
        <taxon>Stramenopiles</taxon>
        <taxon>Oomycota</taxon>
        <taxon>Saprolegniomycetes</taxon>
        <taxon>Saprolegniales</taxon>
        <taxon>Verrucalvaceae</taxon>
        <taxon>Aphanomyces</taxon>
    </lineage>
</organism>
<dbReference type="Gene3D" id="3.40.50.300">
    <property type="entry name" value="P-loop containing nucleotide triphosphate hydrolases"/>
    <property type="match status" value="4"/>
</dbReference>
<dbReference type="InterPro" id="IPR000850">
    <property type="entry name" value="Adenylat/UMP-CMP_kin"/>
</dbReference>
<evidence type="ECO:0000256" key="3">
    <source>
        <dbReference type="ARBA" id="ARBA00022741"/>
    </source>
</evidence>
<evidence type="ECO:0008006" key="7">
    <source>
        <dbReference type="Google" id="ProtNLM"/>
    </source>
</evidence>
<dbReference type="GO" id="GO:0004017">
    <property type="term" value="F:AMP kinase activity"/>
    <property type="evidence" value="ECO:0007669"/>
    <property type="project" value="InterPro"/>
</dbReference>
<dbReference type="EMBL" id="VJMH01002275">
    <property type="protein sequence ID" value="KAF0709397.1"/>
    <property type="molecule type" value="Genomic_DNA"/>
</dbReference>
<evidence type="ECO:0000313" key="6">
    <source>
        <dbReference type="EMBL" id="KAF0709397.1"/>
    </source>
</evidence>
<dbReference type="Pfam" id="PF00406">
    <property type="entry name" value="ADK"/>
    <property type="match status" value="4"/>
</dbReference>
<dbReference type="SUPFAM" id="SSF52540">
    <property type="entry name" value="P-loop containing nucleoside triphosphate hydrolases"/>
    <property type="match status" value="4"/>
</dbReference>
<protein>
    <recommendedName>
        <fullName evidence="7">Adenylate kinase</fullName>
    </recommendedName>
</protein>
<evidence type="ECO:0000256" key="5">
    <source>
        <dbReference type="SAM" id="MobiDB-lite"/>
    </source>
</evidence>
<dbReference type="GO" id="GO:0005524">
    <property type="term" value="F:ATP binding"/>
    <property type="evidence" value="ECO:0007669"/>
    <property type="project" value="InterPro"/>
</dbReference>
<feature type="compositionally biased region" description="Pro residues" evidence="5">
    <location>
        <begin position="677"/>
        <end position="689"/>
    </location>
</feature>
<keyword evidence="4" id="KW-0418">Kinase</keyword>
<reference evidence="6" key="1">
    <citation type="submission" date="2019-06" db="EMBL/GenBank/DDBJ databases">
        <title>Genomics analysis of Aphanomyces spp. identifies a new class of oomycete effector associated with host adaptation.</title>
        <authorList>
            <person name="Gaulin E."/>
        </authorList>
    </citation>
    <scope>NUCLEOTIDE SEQUENCE</scope>
    <source>
        <strain evidence="6">CBS 578.67</strain>
    </source>
</reference>
<dbReference type="InterPro" id="IPR036193">
    <property type="entry name" value="ADK_active_lid_dom_sf"/>
</dbReference>
<dbReference type="NCBIfam" id="TIGR01351">
    <property type="entry name" value="adk"/>
    <property type="match status" value="4"/>
</dbReference>
<dbReference type="AlphaFoldDB" id="A0A6A4ZDI1"/>
<dbReference type="HAMAP" id="MF_00235">
    <property type="entry name" value="Adenylate_kinase_Adk"/>
    <property type="match status" value="4"/>
</dbReference>
<gene>
    <name evidence="6" type="ORF">As57867_005927</name>
</gene>
<feature type="region of interest" description="Disordered" evidence="5">
    <location>
        <begin position="676"/>
        <end position="702"/>
    </location>
</feature>
<evidence type="ECO:0000256" key="2">
    <source>
        <dbReference type="ARBA" id="ARBA00022679"/>
    </source>
</evidence>
<dbReference type="PRINTS" id="PR00094">
    <property type="entry name" value="ADENYLTKNASE"/>
</dbReference>
<sequence>MIICGPPAGGKGTQCERLVDLFGVVHLSTGDMLRAAIHANSDVGRQAKRFMDVGELVPDSLIVDVILDRLTQPDCLERGWLLDGFPRTQGQAQAMLATGIVPDLVVVLDVPDDEVVSRIAGRRVDLATGKTYHVTFNPPPPDVEVVQRSDDNEETIRVRLATYHTHCDAVVESFEGRESTTVIHIDGMRGKEAATETIQSAVTTLRVAALPLKPVKAATKSKLTAAKSFKVAKPQISFKQHRELVQKPRAVRKLVICGPPAGGKGTQCDLLVQRYGVVHLSTGDLLRAAAGTALGTQAKAYMEAGQLVPDALIVDVILDRLQEPDCLERGWLLDGFPRTQAQAEVMLARGIVPDAILVLDVPDDDVVARIAGRRVDLVTGRTYHMTFNPPPLDVAVVQRSDDNDETIRVRLATYHTHCDAVVESFRGRSKIIRLNGLLPKFTIVENIHDGLAVPTPAASPTKSRKTVLPTTSVVPQVVVLGPPAAGKGTQCERLVREYGLVHVCAGDLLRAAIQAGAPLGMRAIKYLDAGELVPDEIIDALVLDRLVQPDCKRHGWLLDGIPRTQAQVDAMVQRDVVPNLVIVLDIPDDDVVRRVAGRRVDPATGTTYHVEFAPPPPGTVVEQRPDDSEEMIRVELEMYRTHNTAAAFADTKVVTVDGTQAIDAIARKIAQVMPCMPKSPPKKAPPPTQRHPARETKKSTVAPAKKAPLKMIICGPPAGGKGTQCERLVDLFGVVHLSTGDMLRAAIHANSDVGRQAKRFMDVGELVPDSLIVDVILDRLTQPDCLERGWLLDGFPRTQGQAQAMLATGIVPDLVVVLDVPDDEVVSRIAGRRVDLATGKTYHVTFNPPPPDVEVVQRSDDNEETIRVRLATYHTHCDAVVESFEGRESTTVIHIDGMRGKEAATETIQS</sequence>
<name>A0A6A4ZDI1_9STRA</name>
<feature type="non-terminal residue" evidence="6">
    <location>
        <position position="910"/>
    </location>
</feature>
<dbReference type="InterPro" id="IPR006259">
    <property type="entry name" value="Adenyl_kin_sub"/>
</dbReference>
<keyword evidence="2" id="KW-0808">Transferase</keyword>
<comment type="caution">
    <text evidence="6">The sequence shown here is derived from an EMBL/GenBank/DDBJ whole genome shotgun (WGS) entry which is preliminary data.</text>
</comment>
<dbReference type="SUPFAM" id="SSF57774">
    <property type="entry name" value="Microbial and mitochondrial ADK, insert 'zinc finger' domain"/>
    <property type="match status" value="4"/>
</dbReference>
<proteinExistence type="inferred from homology"/>
<dbReference type="PANTHER" id="PTHR23359">
    <property type="entry name" value="NUCLEOTIDE KINASE"/>
    <property type="match status" value="1"/>
</dbReference>
<feature type="region of interest" description="Disordered" evidence="5">
    <location>
        <begin position="606"/>
        <end position="625"/>
    </location>
</feature>
<dbReference type="PROSITE" id="PS00113">
    <property type="entry name" value="ADENYLATE_KINASE"/>
    <property type="match status" value="4"/>
</dbReference>
<dbReference type="OrthoDB" id="439792at2759"/>
<evidence type="ECO:0000256" key="4">
    <source>
        <dbReference type="ARBA" id="ARBA00022777"/>
    </source>
</evidence>
<dbReference type="InterPro" id="IPR033690">
    <property type="entry name" value="Adenylat_kinase_CS"/>
</dbReference>
<evidence type="ECO:0000256" key="1">
    <source>
        <dbReference type="ARBA" id="ARBA00007220"/>
    </source>
</evidence>
<dbReference type="InterPro" id="IPR027417">
    <property type="entry name" value="P-loop_NTPase"/>
</dbReference>
<keyword evidence="3" id="KW-0547">Nucleotide-binding</keyword>
<comment type="similarity">
    <text evidence="1">Belongs to the adenylate kinase family.</text>
</comment>
<dbReference type="CDD" id="cd01428">
    <property type="entry name" value="ADK"/>
    <property type="match status" value="4"/>
</dbReference>
<accession>A0A6A4ZDI1</accession>